<dbReference type="Proteomes" id="UP000183090">
    <property type="component" value="Unassembled WGS sequence"/>
</dbReference>
<dbReference type="PANTHER" id="PTHR15892:SF2">
    <property type="entry name" value="LARGE RIBOSOMAL SUBUNIT PROTEIN UL30M"/>
    <property type="match status" value="1"/>
</dbReference>
<evidence type="ECO:0000313" key="8">
    <source>
        <dbReference type="EMBL" id="SFK77159.1"/>
    </source>
</evidence>
<protein>
    <recommendedName>
        <fullName evidence="5">Large ribosomal subunit protein uL30</fullName>
    </recommendedName>
</protein>
<dbReference type="SUPFAM" id="SSF55129">
    <property type="entry name" value="Ribosomal protein L30p/L7e"/>
    <property type="match status" value="1"/>
</dbReference>
<dbReference type="InterPro" id="IPR005996">
    <property type="entry name" value="Ribosomal_uL30_bac-type"/>
</dbReference>
<dbReference type="EMBL" id="FOTB01000003">
    <property type="protein sequence ID" value="SFK77159.1"/>
    <property type="molecule type" value="Genomic_DNA"/>
</dbReference>
<accession>A0A0F7D3S5</accession>
<dbReference type="InterPro" id="IPR036919">
    <property type="entry name" value="Ribo_uL30_ferredoxin-like_sf"/>
</dbReference>
<evidence type="ECO:0000256" key="2">
    <source>
        <dbReference type="ARBA" id="ARBA00011838"/>
    </source>
</evidence>
<dbReference type="NCBIfam" id="TIGR01308">
    <property type="entry name" value="rpmD_bact"/>
    <property type="match status" value="1"/>
</dbReference>
<reference evidence="7 9" key="1">
    <citation type="journal article" date="2015" name="Int. J. Syst. Evol. Microbiol.">
        <title>Complete genome sequence of Salinicoccus halodurans H3B36, isolated from the Qaidam Basin in China.</title>
        <authorList>
            <person name="Jiang K."/>
            <person name="Xue Y."/>
            <person name="Ma Y."/>
        </authorList>
    </citation>
    <scope>NUCLEOTIDE SEQUENCE [LARGE SCALE GENOMIC DNA]</scope>
    <source>
        <strain evidence="7 9">H3B36</strain>
    </source>
</reference>
<dbReference type="InterPro" id="IPR016082">
    <property type="entry name" value="Ribosomal_uL30_ferredoxin-like"/>
</dbReference>
<dbReference type="Proteomes" id="UP000034029">
    <property type="component" value="Chromosome"/>
</dbReference>
<evidence type="ECO:0000313" key="10">
    <source>
        <dbReference type="Proteomes" id="UP000183090"/>
    </source>
</evidence>
<proteinExistence type="inferred from homology"/>
<evidence type="ECO:0000259" key="6">
    <source>
        <dbReference type="Pfam" id="PF00327"/>
    </source>
</evidence>
<dbReference type="RefSeq" id="WP_046789189.1">
    <property type="nucleotide sequence ID" value="NZ_CP011366.1"/>
</dbReference>
<evidence type="ECO:0000313" key="7">
    <source>
        <dbReference type="EMBL" id="AKG72995.1"/>
    </source>
</evidence>
<comment type="similarity">
    <text evidence="1 5">Belongs to the universal ribosomal protein uL30 family.</text>
</comment>
<dbReference type="PANTHER" id="PTHR15892">
    <property type="entry name" value="MITOCHONDRIAL RIBOSOMAL PROTEIN L30"/>
    <property type="match status" value="1"/>
</dbReference>
<dbReference type="HAMAP" id="MF_01371_B">
    <property type="entry name" value="Ribosomal_uL30_B"/>
    <property type="match status" value="1"/>
</dbReference>
<evidence type="ECO:0000256" key="3">
    <source>
        <dbReference type="ARBA" id="ARBA00022980"/>
    </source>
</evidence>
<keyword evidence="9" id="KW-1185">Reference proteome</keyword>
<dbReference type="FunFam" id="3.30.1390.20:FF:000001">
    <property type="entry name" value="50S ribosomal protein L30"/>
    <property type="match status" value="1"/>
</dbReference>
<comment type="subunit">
    <text evidence="2 5">Part of the 50S ribosomal subunit.</text>
</comment>
<feature type="domain" description="Large ribosomal subunit protein uL30-like ferredoxin-like fold" evidence="6">
    <location>
        <begin position="4"/>
        <end position="54"/>
    </location>
</feature>
<reference evidence="8 10" key="3">
    <citation type="submission" date="2016-10" db="EMBL/GenBank/DDBJ databases">
        <authorList>
            <person name="Varghese N."/>
            <person name="Submissions S."/>
        </authorList>
    </citation>
    <scope>NUCLEOTIDE SEQUENCE [LARGE SCALE GENOMIC DNA]</scope>
    <source>
        <strain evidence="8 10">CGMCC 1.6501</strain>
    </source>
</reference>
<organism evidence="8 10">
    <name type="scientific">Salinicoccus halodurans</name>
    <dbReference type="NCBI Taxonomy" id="407035"/>
    <lineage>
        <taxon>Bacteria</taxon>
        <taxon>Bacillati</taxon>
        <taxon>Bacillota</taxon>
        <taxon>Bacilli</taxon>
        <taxon>Bacillales</taxon>
        <taxon>Staphylococcaceae</taxon>
        <taxon>Salinicoccus</taxon>
    </lineage>
</organism>
<evidence type="ECO:0000256" key="4">
    <source>
        <dbReference type="ARBA" id="ARBA00023274"/>
    </source>
</evidence>
<keyword evidence="3 5" id="KW-0689">Ribosomal protein</keyword>
<dbReference type="Gene3D" id="3.30.1390.20">
    <property type="entry name" value="Ribosomal protein L30, ferredoxin-like fold domain"/>
    <property type="match status" value="1"/>
</dbReference>
<dbReference type="GO" id="GO:0006412">
    <property type="term" value="P:translation"/>
    <property type="evidence" value="ECO:0007669"/>
    <property type="project" value="UniProtKB-UniRule"/>
</dbReference>
<evidence type="ECO:0000256" key="1">
    <source>
        <dbReference type="ARBA" id="ARBA00007594"/>
    </source>
</evidence>
<dbReference type="AlphaFoldDB" id="A0A0F7D3S5"/>
<dbReference type="OrthoDB" id="9812790at2"/>
<dbReference type="PIRSF" id="PIRSF002211">
    <property type="entry name" value="Ribosomal_L30_bac-type"/>
    <property type="match status" value="1"/>
</dbReference>
<name>A0A0F7D3S5_9STAP</name>
<dbReference type="GO" id="GO:0022625">
    <property type="term" value="C:cytosolic large ribosomal subunit"/>
    <property type="evidence" value="ECO:0007669"/>
    <property type="project" value="TreeGrafter"/>
</dbReference>
<dbReference type="GO" id="GO:0003735">
    <property type="term" value="F:structural constituent of ribosome"/>
    <property type="evidence" value="ECO:0007669"/>
    <property type="project" value="InterPro"/>
</dbReference>
<sequence length="59" mass="6524">MAKIKITLKKSLIGKPETQRKTIASLGLKKTNSTVEHEDTPQIRGQVAKVSHLVTVEEI</sequence>
<evidence type="ECO:0000313" key="9">
    <source>
        <dbReference type="Proteomes" id="UP000034029"/>
    </source>
</evidence>
<gene>
    <name evidence="5" type="primary">rpmD</name>
    <name evidence="7" type="ORF">AAT16_01385</name>
    <name evidence="8" type="ORF">SAMN05216235_1650</name>
</gene>
<dbReference type="Pfam" id="PF00327">
    <property type="entry name" value="Ribosomal_L30"/>
    <property type="match status" value="1"/>
</dbReference>
<dbReference type="CDD" id="cd01658">
    <property type="entry name" value="Ribosomal_L30"/>
    <property type="match status" value="1"/>
</dbReference>
<keyword evidence="4 5" id="KW-0687">Ribonucleoprotein</keyword>
<reference evidence="9" key="2">
    <citation type="submission" date="2015-04" db="EMBL/GenBank/DDBJ databases">
        <title>Complete genome sequence of Salinicoccus halodurans strain H3B36, isolated from the Qaidam basin of China.</title>
        <authorList>
            <person name="Ma Y."/>
            <person name="Jiang K."/>
            <person name="Xue Y."/>
        </authorList>
    </citation>
    <scope>NUCLEOTIDE SEQUENCE [LARGE SCALE GENOMIC DNA]</scope>
    <source>
        <strain evidence="9">H3B36</strain>
    </source>
</reference>
<dbReference type="EMBL" id="CP011366">
    <property type="protein sequence ID" value="AKG72995.1"/>
    <property type="molecule type" value="Genomic_DNA"/>
</dbReference>
<evidence type="ECO:0000256" key="5">
    <source>
        <dbReference type="HAMAP-Rule" id="MF_01371"/>
    </source>
</evidence>
<dbReference type="KEGG" id="shv:AAT16_01385"/>